<dbReference type="EMBL" id="JAFEJA010000001">
    <property type="protein sequence ID" value="MBM9617234.1"/>
    <property type="molecule type" value="Genomic_DNA"/>
</dbReference>
<sequence length="110" mass="12341">MTDLPPDLPRLRTLETWLLLALQRVRDRIADLERQEKERARGEAARPPVPDWTIELGIGDDRGPLYVHTGTCHMAGHRRRPVTREAAARAIADGVEACTHCRADTGLGFH</sequence>
<dbReference type="RefSeq" id="WP_205371655.1">
    <property type="nucleotide sequence ID" value="NZ_JAFEJA010000001.1"/>
</dbReference>
<accession>A0ABS2UIZ7</accession>
<reference evidence="1 2" key="1">
    <citation type="journal article" date="2016" name="Arch. Microbiol.">
        <title>Streptomyces zhihengii sp. nov., isolated from rhizospheric soil of Psammosilene tunicoides.</title>
        <authorList>
            <person name="Huang M.J."/>
            <person name="Fei J.J."/>
            <person name="Salam N."/>
            <person name="Kim C.J."/>
            <person name="Hozzein W.N."/>
            <person name="Xiao M."/>
            <person name="Huang H.Q."/>
            <person name="Li W.J."/>
        </authorList>
    </citation>
    <scope>NUCLEOTIDE SEQUENCE [LARGE SCALE GENOMIC DNA]</scope>
    <source>
        <strain evidence="1 2">YIM T102</strain>
    </source>
</reference>
<dbReference type="InterPro" id="IPR046200">
    <property type="entry name" value="DUF6233"/>
</dbReference>
<comment type="caution">
    <text evidence="1">The sequence shown here is derived from an EMBL/GenBank/DDBJ whole genome shotgun (WGS) entry which is preliminary data.</text>
</comment>
<evidence type="ECO:0000313" key="1">
    <source>
        <dbReference type="EMBL" id="MBM9617234.1"/>
    </source>
</evidence>
<organism evidence="1 2">
    <name type="scientific">Streptomyces zhihengii</name>
    <dbReference type="NCBI Taxonomy" id="1818004"/>
    <lineage>
        <taxon>Bacteria</taxon>
        <taxon>Bacillati</taxon>
        <taxon>Actinomycetota</taxon>
        <taxon>Actinomycetes</taxon>
        <taxon>Kitasatosporales</taxon>
        <taxon>Streptomycetaceae</taxon>
        <taxon>Streptomyces</taxon>
    </lineage>
</organism>
<proteinExistence type="predicted"/>
<evidence type="ECO:0000313" key="2">
    <source>
        <dbReference type="Proteomes" id="UP000664109"/>
    </source>
</evidence>
<dbReference type="Pfam" id="PF19746">
    <property type="entry name" value="DUF6233"/>
    <property type="match status" value="1"/>
</dbReference>
<name>A0ABS2UIZ7_9ACTN</name>
<keyword evidence="2" id="KW-1185">Reference proteome</keyword>
<dbReference type="Proteomes" id="UP000664109">
    <property type="component" value="Unassembled WGS sequence"/>
</dbReference>
<protein>
    <submittedName>
        <fullName evidence="1">Uncharacterized protein</fullName>
    </submittedName>
</protein>
<gene>
    <name evidence="1" type="ORF">JE024_00520</name>
</gene>